<gene>
    <name evidence="2" type="ORF">ACFFHU_28905</name>
</gene>
<keyword evidence="1" id="KW-0472">Membrane</keyword>
<feature type="transmembrane region" description="Helical" evidence="1">
    <location>
        <begin position="324"/>
        <end position="344"/>
    </location>
</feature>
<dbReference type="Gene3D" id="1.25.40.10">
    <property type="entry name" value="Tetratricopeptide repeat domain"/>
    <property type="match status" value="1"/>
</dbReference>
<dbReference type="InterPro" id="IPR011990">
    <property type="entry name" value="TPR-like_helical_dom_sf"/>
</dbReference>
<protein>
    <submittedName>
        <fullName evidence="2">Tetratricopeptide repeat protein</fullName>
    </submittedName>
</protein>
<evidence type="ECO:0000313" key="3">
    <source>
        <dbReference type="Proteomes" id="UP001589894"/>
    </source>
</evidence>
<keyword evidence="1" id="KW-0812">Transmembrane</keyword>
<proteinExistence type="predicted"/>
<feature type="transmembrane region" description="Helical" evidence="1">
    <location>
        <begin position="356"/>
        <end position="375"/>
    </location>
</feature>
<evidence type="ECO:0000313" key="2">
    <source>
        <dbReference type="EMBL" id="MFC0568150.1"/>
    </source>
</evidence>
<keyword evidence="3" id="KW-1185">Reference proteome</keyword>
<dbReference type="RefSeq" id="WP_377343601.1">
    <property type="nucleotide sequence ID" value="NZ_JBHLUE010000032.1"/>
</dbReference>
<reference evidence="2 3" key="1">
    <citation type="submission" date="2024-09" db="EMBL/GenBank/DDBJ databases">
        <authorList>
            <person name="Sun Q."/>
            <person name="Mori K."/>
        </authorList>
    </citation>
    <scope>NUCLEOTIDE SEQUENCE [LARGE SCALE GENOMIC DNA]</scope>
    <source>
        <strain evidence="2 3">TBRC 2205</strain>
    </source>
</reference>
<name>A0ABV6P556_9ACTN</name>
<evidence type="ECO:0000256" key="1">
    <source>
        <dbReference type="SAM" id="Phobius"/>
    </source>
</evidence>
<dbReference type="Proteomes" id="UP001589894">
    <property type="component" value="Unassembled WGS sequence"/>
</dbReference>
<dbReference type="SUPFAM" id="SSF48452">
    <property type="entry name" value="TPR-like"/>
    <property type="match status" value="1"/>
</dbReference>
<accession>A0ABV6P556</accession>
<organism evidence="2 3">
    <name type="scientific">Plantactinospora siamensis</name>
    <dbReference type="NCBI Taxonomy" id="555372"/>
    <lineage>
        <taxon>Bacteria</taxon>
        <taxon>Bacillati</taxon>
        <taxon>Actinomycetota</taxon>
        <taxon>Actinomycetes</taxon>
        <taxon>Micromonosporales</taxon>
        <taxon>Micromonosporaceae</taxon>
        <taxon>Plantactinospora</taxon>
    </lineage>
</organism>
<comment type="caution">
    <text evidence="2">The sequence shown here is derived from an EMBL/GenBank/DDBJ whole genome shotgun (WGS) entry which is preliminary data.</text>
</comment>
<dbReference type="EMBL" id="JBHLUE010000032">
    <property type="protein sequence ID" value="MFC0568150.1"/>
    <property type="molecule type" value="Genomic_DNA"/>
</dbReference>
<keyword evidence="1" id="KW-1133">Transmembrane helix</keyword>
<sequence>MDTGAVPDQMGRSRNTGTSLDELLAAAPQGDRPTVLVEHFTARVLSSLSWLAELAEVVERHSLPIPEIRRVATDLAWKARMAERSYPGPAEWDRARAPGAAPTARLIVAYVHGQRLRFDYRFEQLRQASNAWLREFPDDALILGLAAYGAIGSRAPNGMDLYRRAILSPDADDKSRQLCLAGISFADHIEDAPELLLRLSDDIMARGEDNANVHYRRAMALRMLGRYDEALTDIDQAIDMFGVGDPLVHEQYSQERRAIVNTRELHRQAERLSLQLAAEISGRVEERMSQVAADLENRVADAAAEMTTRVNAAQDMLSGGLLKIVEILGLFVTLIGFLVGSGAVVLKARSVTERSISMALVVVGALVFFGLLRLVTGYRRRTSEPARWRSGSGPGRNLAP</sequence>